<comment type="caution">
    <text evidence="1">The sequence shown here is derived from an EMBL/GenBank/DDBJ whole genome shotgun (WGS) entry which is preliminary data.</text>
</comment>
<gene>
    <name evidence="1" type="ORF">PoB_005625000</name>
</gene>
<dbReference type="AlphaFoldDB" id="A0AAV4CE75"/>
<evidence type="ECO:0000313" key="1">
    <source>
        <dbReference type="EMBL" id="GFO29745.1"/>
    </source>
</evidence>
<sequence>MVLVSLCSASVAIKPGFRVSPLSRQDELSGFIGENRLAVFVKPTCWGKYRNCDTLAPYASCLSQRYLQYTFGLSIQRAFFTPHVTWRLPPVFGPIRAHITELLCTILNRAANEILSKIKERKLAFPLARTDGTPVFFLHTKGGSYLLRLKSVGGTVDSESVLRSTGFLLLGFRAPSPAPRPDGEPGYIQKPKTIFALSYTHVFFSASIGALMAQWAENLPPDLQGPFCRGL</sequence>
<proteinExistence type="predicted"/>
<keyword evidence="2" id="KW-1185">Reference proteome</keyword>
<dbReference type="EMBL" id="BLXT01006199">
    <property type="protein sequence ID" value="GFO29745.1"/>
    <property type="molecule type" value="Genomic_DNA"/>
</dbReference>
<evidence type="ECO:0000313" key="2">
    <source>
        <dbReference type="Proteomes" id="UP000735302"/>
    </source>
</evidence>
<accession>A0AAV4CE75</accession>
<dbReference type="Proteomes" id="UP000735302">
    <property type="component" value="Unassembled WGS sequence"/>
</dbReference>
<protein>
    <submittedName>
        <fullName evidence="1">Uncharacterized protein</fullName>
    </submittedName>
</protein>
<name>A0AAV4CE75_9GAST</name>
<organism evidence="1 2">
    <name type="scientific">Plakobranchus ocellatus</name>
    <dbReference type="NCBI Taxonomy" id="259542"/>
    <lineage>
        <taxon>Eukaryota</taxon>
        <taxon>Metazoa</taxon>
        <taxon>Spiralia</taxon>
        <taxon>Lophotrochozoa</taxon>
        <taxon>Mollusca</taxon>
        <taxon>Gastropoda</taxon>
        <taxon>Heterobranchia</taxon>
        <taxon>Euthyneura</taxon>
        <taxon>Panpulmonata</taxon>
        <taxon>Sacoglossa</taxon>
        <taxon>Placobranchoidea</taxon>
        <taxon>Plakobranchidae</taxon>
        <taxon>Plakobranchus</taxon>
    </lineage>
</organism>
<reference evidence="1 2" key="1">
    <citation type="journal article" date="2021" name="Elife">
        <title>Chloroplast acquisition without the gene transfer in kleptoplastic sea slugs, Plakobranchus ocellatus.</title>
        <authorList>
            <person name="Maeda T."/>
            <person name="Takahashi S."/>
            <person name="Yoshida T."/>
            <person name="Shimamura S."/>
            <person name="Takaki Y."/>
            <person name="Nagai Y."/>
            <person name="Toyoda A."/>
            <person name="Suzuki Y."/>
            <person name="Arimoto A."/>
            <person name="Ishii H."/>
            <person name="Satoh N."/>
            <person name="Nishiyama T."/>
            <person name="Hasebe M."/>
            <person name="Maruyama T."/>
            <person name="Minagawa J."/>
            <person name="Obokata J."/>
            <person name="Shigenobu S."/>
        </authorList>
    </citation>
    <scope>NUCLEOTIDE SEQUENCE [LARGE SCALE GENOMIC DNA]</scope>
</reference>